<keyword evidence="6" id="KW-1185">Reference proteome</keyword>
<dbReference type="Proteomes" id="UP000006786">
    <property type="component" value="Unassembled WGS sequence"/>
</dbReference>
<dbReference type="PROSITE" id="PS01081">
    <property type="entry name" value="HTH_TETR_1"/>
    <property type="match status" value="1"/>
</dbReference>
<dbReference type="SUPFAM" id="SSF48498">
    <property type="entry name" value="Tetracyclin repressor-like, C-terminal domain"/>
    <property type="match status" value="1"/>
</dbReference>
<evidence type="ECO:0000313" key="6">
    <source>
        <dbReference type="Proteomes" id="UP000006786"/>
    </source>
</evidence>
<dbReference type="Pfam" id="PF00440">
    <property type="entry name" value="TetR_N"/>
    <property type="match status" value="1"/>
</dbReference>
<keyword evidence="2 3" id="KW-0238">DNA-binding</keyword>
<dbReference type="RefSeq" id="WP_008597396.1">
    <property type="nucleotide sequence ID" value="NZ_AMRM01000013.1"/>
</dbReference>
<gene>
    <name evidence="5" type="ORF">NA2_12858</name>
</gene>
<protein>
    <submittedName>
        <fullName evidence="5">TetR family transcriptional regulator</fullName>
    </submittedName>
</protein>
<dbReference type="PATRIC" id="fig|391937.3.peg.2642"/>
<dbReference type="SUPFAM" id="SSF46689">
    <property type="entry name" value="Homeodomain-like"/>
    <property type="match status" value="1"/>
</dbReference>
<dbReference type="eggNOG" id="COG1309">
    <property type="taxonomic scope" value="Bacteria"/>
</dbReference>
<dbReference type="InterPro" id="IPR023772">
    <property type="entry name" value="DNA-bd_HTH_TetR-type_CS"/>
</dbReference>
<evidence type="ECO:0000256" key="3">
    <source>
        <dbReference type="PROSITE-ProRule" id="PRU00335"/>
    </source>
</evidence>
<dbReference type="InterPro" id="IPR001647">
    <property type="entry name" value="HTH_TetR"/>
</dbReference>
<evidence type="ECO:0000259" key="4">
    <source>
        <dbReference type="PROSITE" id="PS50977"/>
    </source>
</evidence>
<dbReference type="InterPro" id="IPR036271">
    <property type="entry name" value="Tet_transcr_reg_TetR-rel_C_sf"/>
</dbReference>
<keyword evidence="1" id="KW-0175">Coiled coil</keyword>
<dbReference type="STRING" id="391937.NA2_12858"/>
<dbReference type="GO" id="GO:0000976">
    <property type="term" value="F:transcription cis-regulatory region binding"/>
    <property type="evidence" value="ECO:0007669"/>
    <property type="project" value="TreeGrafter"/>
</dbReference>
<dbReference type="PROSITE" id="PS50977">
    <property type="entry name" value="HTH_TETR_2"/>
    <property type="match status" value="1"/>
</dbReference>
<feature type="DNA-binding region" description="H-T-H motif" evidence="3">
    <location>
        <begin position="38"/>
        <end position="57"/>
    </location>
</feature>
<accession>K2MMR4</accession>
<comment type="caution">
    <text evidence="5">The sequence shown here is derived from an EMBL/GenBank/DDBJ whole genome shotgun (WGS) entry which is preliminary data.</text>
</comment>
<evidence type="ECO:0000313" key="5">
    <source>
        <dbReference type="EMBL" id="EKF18537.1"/>
    </source>
</evidence>
<reference evidence="5 6" key="1">
    <citation type="journal article" date="2012" name="J. Bacteriol.">
        <title>Genome Sequence of Nitratireductor pacificus Type Strain pht-3B.</title>
        <authorList>
            <person name="Lai Q."/>
            <person name="Li G."/>
            <person name="Shao Z."/>
        </authorList>
    </citation>
    <scope>NUCLEOTIDE SEQUENCE [LARGE SCALE GENOMIC DNA]</scope>
    <source>
        <strain evidence="6">pht-3B</strain>
    </source>
</reference>
<feature type="domain" description="HTH tetR-type" evidence="4">
    <location>
        <begin position="15"/>
        <end position="75"/>
    </location>
</feature>
<proteinExistence type="predicted"/>
<dbReference type="PANTHER" id="PTHR30055:SF183">
    <property type="entry name" value="NUCLEOID OCCLUSION FACTOR SLMA"/>
    <property type="match status" value="1"/>
</dbReference>
<dbReference type="PRINTS" id="PR00455">
    <property type="entry name" value="HTHTETR"/>
</dbReference>
<evidence type="ECO:0000256" key="2">
    <source>
        <dbReference type="ARBA" id="ARBA00023125"/>
    </source>
</evidence>
<sequence>MSIASKQRPRTKPAEERREELMNAAEVLFLEKGIGSTTVGEITAGADVAKGTFYLHFSSKEDIHAALGERFVRAFVADLEAALARASKAGWNEKLAVWVKAATARFLDNGSLVNMLFHTHPRPPDDGPNPIAGNLKALLEAGRDAGAWSLDDPEFTAVFLFGGLHGIVDEVLLGKKRASRARLTQRLQRHFQWSVGLPEA</sequence>
<dbReference type="InterPro" id="IPR050109">
    <property type="entry name" value="HTH-type_TetR-like_transc_reg"/>
</dbReference>
<dbReference type="InterPro" id="IPR009057">
    <property type="entry name" value="Homeodomain-like_sf"/>
</dbReference>
<dbReference type="PANTHER" id="PTHR30055">
    <property type="entry name" value="HTH-TYPE TRANSCRIPTIONAL REGULATOR RUTR"/>
    <property type="match status" value="1"/>
</dbReference>
<dbReference type="AlphaFoldDB" id="K2MMR4"/>
<dbReference type="GO" id="GO:0003700">
    <property type="term" value="F:DNA-binding transcription factor activity"/>
    <property type="evidence" value="ECO:0007669"/>
    <property type="project" value="TreeGrafter"/>
</dbReference>
<organism evidence="5 6">
    <name type="scientific">Nitratireductor pacificus pht-3B</name>
    <dbReference type="NCBI Taxonomy" id="391937"/>
    <lineage>
        <taxon>Bacteria</taxon>
        <taxon>Pseudomonadati</taxon>
        <taxon>Pseudomonadota</taxon>
        <taxon>Alphaproteobacteria</taxon>
        <taxon>Hyphomicrobiales</taxon>
        <taxon>Phyllobacteriaceae</taxon>
        <taxon>Nitratireductor</taxon>
    </lineage>
</organism>
<evidence type="ECO:0000256" key="1">
    <source>
        <dbReference type="ARBA" id="ARBA00023054"/>
    </source>
</evidence>
<dbReference type="Gene3D" id="1.10.357.10">
    <property type="entry name" value="Tetracycline Repressor, domain 2"/>
    <property type="match status" value="1"/>
</dbReference>
<dbReference type="EMBL" id="AMRM01000013">
    <property type="protein sequence ID" value="EKF18537.1"/>
    <property type="molecule type" value="Genomic_DNA"/>
</dbReference>
<name>K2MMR4_9HYPH</name>